<name>A0A9P7DXP5_9AGAM</name>
<protein>
    <submittedName>
        <fullName evidence="1">Uncharacterized protein</fullName>
    </submittedName>
</protein>
<dbReference type="PANTHER" id="PTHR47182:SF2">
    <property type="entry name" value="CELL WALL ALPHA-1,3-GLUCAN SYNTHASE AGS1"/>
    <property type="match status" value="1"/>
</dbReference>
<dbReference type="SUPFAM" id="SSF53756">
    <property type="entry name" value="UDP-Glycosyltransferase/glycogen phosphorylase"/>
    <property type="match status" value="1"/>
</dbReference>
<sequence>HCKFQDLWSFQTKEVVKEICSAFNISKEHCTKYIQFKNTFNLLHTAASFISIHQKSVSVTGVSDKYGKCSWVQYPALWTLKHVDSLPNPDPTNAVAMWDMQIDHAAEVQRLEIKRQAQEWVNIKQDSNSDLSVFVGRWSKQKGADLIGEVWMSCWMECA</sequence>
<gene>
    <name evidence="1" type="ORF">BJ212DRAFT_1283142</name>
</gene>
<dbReference type="OrthoDB" id="3251248at2759"/>
<evidence type="ECO:0000313" key="2">
    <source>
        <dbReference type="Proteomes" id="UP000807769"/>
    </source>
</evidence>
<proteinExistence type="predicted"/>
<dbReference type="GO" id="GO:0070600">
    <property type="term" value="P:fungal-type cell wall (1-&gt;3)-alpha-glucan biosynthetic process"/>
    <property type="evidence" value="ECO:0007669"/>
    <property type="project" value="TreeGrafter"/>
</dbReference>
<keyword evidence="2" id="KW-1185">Reference proteome</keyword>
<dbReference type="PANTHER" id="PTHR47182">
    <property type="entry name" value="CELL WALL ALPHA-1,3-GLUCAN SYNTHASE AGS1-RELATED"/>
    <property type="match status" value="1"/>
</dbReference>
<accession>A0A9P7DXP5</accession>
<comment type="caution">
    <text evidence="1">The sequence shown here is derived from an EMBL/GenBank/DDBJ whole genome shotgun (WGS) entry which is preliminary data.</text>
</comment>
<feature type="non-terminal residue" evidence="1">
    <location>
        <position position="159"/>
    </location>
</feature>
<dbReference type="Proteomes" id="UP000807769">
    <property type="component" value="Unassembled WGS sequence"/>
</dbReference>
<dbReference type="AlphaFoldDB" id="A0A9P7DXP5"/>
<dbReference type="GO" id="GO:0047657">
    <property type="term" value="F:alpha-1,3-glucan synthase activity"/>
    <property type="evidence" value="ECO:0007669"/>
    <property type="project" value="TreeGrafter"/>
</dbReference>
<reference evidence="1" key="1">
    <citation type="journal article" date="2020" name="New Phytol.">
        <title>Comparative genomics reveals dynamic genome evolution in host specialist ectomycorrhizal fungi.</title>
        <authorList>
            <person name="Lofgren L.A."/>
            <person name="Nguyen N.H."/>
            <person name="Vilgalys R."/>
            <person name="Ruytinx J."/>
            <person name="Liao H.L."/>
            <person name="Branco S."/>
            <person name="Kuo A."/>
            <person name="LaButti K."/>
            <person name="Lipzen A."/>
            <person name="Andreopoulos W."/>
            <person name="Pangilinan J."/>
            <person name="Riley R."/>
            <person name="Hundley H."/>
            <person name="Na H."/>
            <person name="Barry K."/>
            <person name="Grigoriev I.V."/>
            <person name="Stajich J.E."/>
            <person name="Kennedy P.G."/>
        </authorList>
    </citation>
    <scope>NUCLEOTIDE SEQUENCE</scope>
    <source>
        <strain evidence="1">MN1</strain>
    </source>
</reference>
<evidence type="ECO:0000313" key="1">
    <source>
        <dbReference type="EMBL" id="KAG1805947.1"/>
    </source>
</evidence>
<dbReference type="EMBL" id="JABBWG010000049">
    <property type="protein sequence ID" value="KAG1805947.1"/>
    <property type="molecule type" value="Genomic_DNA"/>
</dbReference>
<organism evidence="1 2">
    <name type="scientific">Suillus subaureus</name>
    <dbReference type="NCBI Taxonomy" id="48587"/>
    <lineage>
        <taxon>Eukaryota</taxon>
        <taxon>Fungi</taxon>
        <taxon>Dikarya</taxon>
        <taxon>Basidiomycota</taxon>
        <taxon>Agaricomycotina</taxon>
        <taxon>Agaricomycetes</taxon>
        <taxon>Agaricomycetidae</taxon>
        <taxon>Boletales</taxon>
        <taxon>Suillineae</taxon>
        <taxon>Suillaceae</taxon>
        <taxon>Suillus</taxon>
    </lineage>
</organism>
<dbReference type="GO" id="GO:0009277">
    <property type="term" value="C:fungal-type cell wall"/>
    <property type="evidence" value="ECO:0007669"/>
    <property type="project" value="TreeGrafter"/>
</dbReference>
<dbReference type="InterPro" id="IPR058655">
    <property type="entry name" value="Mok11-14/Ags1-like"/>
</dbReference>
<dbReference type="RefSeq" id="XP_041187523.1">
    <property type="nucleotide sequence ID" value="XM_041331735.1"/>
</dbReference>
<dbReference type="GeneID" id="64625752"/>